<sequence>MLGVDPAVREEMRKVSRQIMGLQEIVDLPLGVSLVDDLEVKEEELLDGVIFGEDDVADDSDEEVRDDVAVEEGHDGR</sequence>
<reference evidence="3" key="2">
    <citation type="submission" date="2019-10" db="EMBL/GenBank/DDBJ databases">
        <title>A de novo genome assembly of a pear dwarfing rootstock.</title>
        <authorList>
            <person name="Wang F."/>
            <person name="Wang J."/>
            <person name="Li S."/>
            <person name="Zhang Y."/>
            <person name="Fang M."/>
            <person name="Ma L."/>
            <person name="Zhao Y."/>
            <person name="Jiang S."/>
        </authorList>
    </citation>
    <scope>NUCLEOTIDE SEQUENCE [LARGE SCALE GENOMIC DNA]</scope>
</reference>
<dbReference type="EMBL" id="SMOL01000402">
    <property type="protein sequence ID" value="KAB2616582.1"/>
    <property type="molecule type" value="Genomic_DNA"/>
</dbReference>
<keyword evidence="3" id="KW-1185">Reference proteome</keyword>
<evidence type="ECO:0000313" key="2">
    <source>
        <dbReference type="EMBL" id="KAB2616582.1"/>
    </source>
</evidence>
<dbReference type="AlphaFoldDB" id="A0A5N5GSF7"/>
<protein>
    <submittedName>
        <fullName evidence="2">Coatomer subunit beta-1-like</fullName>
    </submittedName>
</protein>
<dbReference type="Proteomes" id="UP000327157">
    <property type="component" value="Chromosome 3"/>
</dbReference>
<feature type="region of interest" description="Disordered" evidence="1">
    <location>
        <begin position="56"/>
        <end position="77"/>
    </location>
</feature>
<evidence type="ECO:0000313" key="3">
    <source>
        <dbReference type="Proteomes" id="UP000327157"/>
    </source>
</evidence>
<name>A0A5N5GSF7_9ROSA</name>
<proteinExistence type="predicted"/>
<reference evidence="2 3" key="3">
    <citation type="submission" date="2019-11" db="EMBL/GenBank/DDBJ databases">
        <title>A de novo genome assembly of a pear dwarfing rootstock.</title>
        <authorList>
            <person name="Wang F."/>
            <person name="Wang J."/>
            <person name="Li S."/>
            <person name="Zhang Y."/>
            <person name="Fang M."/>
            <person name="Ma L."/>
            <person name="Zhao Y."/>
            <person name="Jiang S."/>
        </authorList>
    </citation>
    <scope>NUCLEOTIDE SEQUENCE [LARGE SCALE GENOMIC DNA]</scope>
    <source>
        <strain evidence="2">S2</strain>
        <tissue evidence="2">Leaf</tissue>
    </source>
</reference>
<reference evidence="2 3" key="1">
    <citation type="submission" date="2019-09" db="EMBL/GenBank/DDBJ databases">
        <authorList>
            <person name="Ou C."/>
        </authorList>
    </citation>
    <scope>NUCLEOTIDE SEQUENCE [LARGE SCALE GENOMIC DNA]</scope>
    <source>
        <strain evidence="2">S2</strain>
        <tissue evidence="2">Leaf</tissue>
    </source>
</reference>
<comment type="caution">
    <text evidence="2">The sequence shown here is derived from an EMBL/GenBank/DDBJ whole genome shotgun (WGS) entry which is preliminary data.</text>
</comment>
<accession>A0A5N5GSF7</accession>
<evidence type="ECO:0000256" key="1">
    <source>
        <dbReference type="SAM" id="MobiDB-lite"/>
    </source>
</evidence>
<gene>
    <name evidence="2" type="ORF">D8674_023170</name>
</gene>
<organism evidence="2 3">
    <name type="scientific">Pyrus ussuriensis x Pyrus communis</name>
    <dbReference type="NCBI Taxonomy" id="2448454"/>
    <lineage>
        <taxon>Eukaryota</taxon>
        <taxon>Viridiplantae</taxon>
        <taxon>Streptophyta</taxon>
        <taxon>Embryophyta</taxon>
        <taxon>Tracheophyta</taxon>
        <taxon>Spermatophyta</taxon>
        <taxon>Magnoliopsida</taxon>
        <taxon>eudicotyledons</taxon>
        <taxon>Gunneridae</taxon>
        <taxon>Pentapetalae</taxon>
        <taxon>rosids</taxon>
        <taxon>fabids</taxon>
        <taxon>Rosales</taxon>
        <taxon>Rosaceae</taxon>
        <taxon>Amygdaloideae</taxon>
        <taxon>Maleae</taxon>
        <taxon>Pyrus</taxon>
    </lineage>
</organism>
<feature type="compositionally biased region" description="Acidic residues" evidence="1">
    <location>
        <begin position="56"/>
        <end position="65"/>
    </location>
</feature>
<feature type="compositionally biased region" description="Basic and acidic residues" evidence="1">
    <location>
        <begin position="66"/>
        <end position="77"/>
    </location>
</feature>